<evidence type="ECO:0000313" key="1">
    <source>
        <dbReference type="EMBL" id="REA82101.1"/>
    </source>
</evidence>
<organism evidence="1 2">
    <name type="scientific">Staphylococcus pseudintermedius</name>
    <dbReference type="NCBI Taxonomy" id="283734"/>
    <lineage>
        <taxon>Bacteria</taxon>
        <taxon>Bacillati</taxon>
        <taxon>Bacillota</taxon>
        <taxon>Bacilli</taxon>
        <taxon>Bacillales</taxon>
        <taxon>Staphylococcaceae</taxon>
        <taxon>Staphylococcus</taxon>
        <taxon>Staphylococcus intermedius group</taxon>
    </lineage>
</organism>
<feature type="non-terminal residue" evidence="1">
    <location>
        <position position="1"/>
    </location>
</feature>
<reference evidence="2" key="1">
    <citation type="journal article" date="2018" name="Vet. Microbiol.">
        <title>Molecular epidemiology of methicillin-resistant staphylococci amongst veterinary personnel, personnel-owned pets, patients and the hospital environment of two companion animal veterinary hospitals.</title>
        <authorList>
            <person name="Worthing K.A."/>
            <person name="Brown J."/>
            <person name="Gerber L."/>
            <person name="Abraham S."/>
            <person name="Trott D."/>
            <person name="Norris J.M."/>
        </authorList>
    </citation>
    <scope>NUCLEOTIDE SEQUENCE [LARGE SCALE GENOMIC DNA]</scope>
    <source>
        <strain evidence="2">ST496-2</strain>
    </source>
</reference>
<evidence type="ECO:0000313" key="2">
    <source>
        <dbReference type="Proteomes" id="UP000256409"/>
    </source>
</evidence>
<accession>A0A3D8YNR0</accession>
<dbReference type="EMBL" id="QQPC01000031">
    <property type="protein sequence ID" value="REA82101.1"/>
    <property type="molecule type" value="Genomic_DNA"/>
</dbReference>
<proteinExistence type="predicted"/>
<dbReference type="AlphaFoldDB" id="A0A3D8YNR0"/>
<sequence length="93" mass="10367">SRIFDRTPAISAKFGKQFCSSLGSAQILSAFVTTSLHPLGKGSHDGNQKPKIVGRASLTKYCINRIKNFYVPPPYYIVIANQYCYSITNDMIF</sequence>
<dbReference type="Proteomes" id="UP000256409">
    <property type="component" value="Unassembled WGS sequence"/>
</dbReference>
<name>A0A3D8YNR0_STAPS</name>
<gene>
    <name evidence="1" type="ORF">DV961_05465</name>
</gene>
<protein>
    <submittedName>
        <fullName evidence="1">Uncharacterized protein</fullName>
    </submittedName>
</protein>
<comment type="caution">
    <text evidence="1">The sequence shown here is derived from an EMBL/GenBank/DDBJ whole genome shotgun (WGS) entry which is preliminary data.</text>
</comment>
<dbReference type="RefSeq" id="WP_220323356.1">
    <property type="nucleotide sequence ID" value="NZ_QQPC01000031.1"/>
</dbReference>